<dbReference type="SUPFAM" id="SSF53756">
    <property type="entry name" value="UDP-Glycosyltransferase/glycogen phosphorylase"/>
    <property type="match status" value="1"/>
</dbReference>
<keyword evidence="2" id="KW-1185">Reference proteome</keyword>
<sequence>MTIFSTIWSDDVAYRSQVEVLDWRQLGDRGLFRALGRLRAQDVVIVNGAIGFPGKWRDLASLALRRANERPGVVVADATWEPRSDRAESSAPRLWPLNDRVNRTLLERVAGPRTVACFLSRAEVAWYLADTGRPAGAAAFTPFFASAEPPEGLQRAAHPYVFSGGDSLRDWELLRDALGGLEIPVRVATRHTRGVWPPNFEVGPVPHDEFIALARGATVGVLCLRHDVRRSVGQQTYLNLLRFGVPVVVNDAPGVTDHLADLPGAYVTPAGNADAIRRTVLGLIDQVDRESRPALAARAQAAVAACFSQPAYLGRLISIARSLEIHPAG</sequence>
<accession>A0ABW9QQT2</accession>
<comment type="caution">
    <text evidence="1">The sequence shown here is derived from an EMBL/GenBank/DDBJ whole genome shotgun (WGS) entry which is preliminary data.</text>
</comment>
<dbReference type="Proteomes" id="UP000437736">
    <property type="component" value="Unassembled WGS sequence"/>
</dbReference>
<evidence type="ECO:0000313" key="2">
    <source>
        <dbReference type="Proteomes" id="UP000437736"/>
    </source>
</evidence>
<evidence type="ECO:0000313" key="1">
    <source>
        <dbReference type="EMBL" id="MST32011.1"/>
    </source>
</evidence>
<evidence type="ECO:0008006" key="3">
    <source>
        <dbReference type="Google" id="ProtNLM"/>
    </source>
</evidence>
<protein>
    <recommendedName>
        <fullName evidence="3">Glycosyltransferase</fullName>
    </recommendedName>
</protein>
<organism evidence="1 2">
    <name type="scientific">Acidiferrimicrobium australe</name>
    <dbReference type="NCBI Taxonomy" id="2664430"/>
    <lineage>
        <taxon>Bacteria</taxon>
        <taxon>Bacillati</taxon>
        <taxon>Actinomycetota</taxon>
        <taxon>Acidimicrobiia</taxon>
        <taxon>Acidimicrobiales</taxon>
        <taxon>Acidimicrobiaceae</taxon>
        <taxon>Acidiferrimicrobium</taxon>
    </lineage>
</organism>
<dbReference type="Gene3D" id="3.40.50.2000">
    <property type="entry name" value="Glycogen Phosphorylase B"/>
    <property type="match status" value="1"/>
</dbReference>
<name>A0ABW9QQT2_9ACTN</name>
<gene>
    <name evidence="1" type="ORF">GHK86_04630</name>
</gene>
<dbReference type="EMBL" id="WJHE01000196">
    <property type="protein sequence ID" value="MST32011.1"/>
    <property type="molecule type" value="Genomic_DNA"/>
</dbReference>
<proteinExistence type="predicted"/>
<reference evidence="1 2" key="1">
    <citation type="submission" date="2019-11" db="EMBL/GenBank/DDBJ databases">
        <title>Acidiferrimicrobium australis gen. nov., sp. nov., an acidophilic and obligately heterotrophic, member of the Actinobacteria that catalyses dissimilatory oxido- reduction of iron isolated from metal-rich acidic water in Chile.</title>
        <authorList>
            <person name="Gonzalez D."/>
            <person name="Huber K."/>
            <person name="Hedrich S."/>
            <person name="Rojas-Villalobos C."/>
            <person name="Quatrini R."/>
            <person name="Dinamarca M.A."/>
            <person name="Schwarz A."/>
            <person name="Canales C."/>
            <person name="Nancucheo I."/>
        </authorList>
    </citation>
    <scope>NUCLEOTIDE SEQUENCE [LARGE SCALE GENOMIC DNA]</scope>
    <source>
        <strain evidence="1 2">USS-CCA1</strain>
    </source>
</reference>